<keyword evidence="3" id="KW-0238">DNA-binding</keyword>
<dbReference type="GO" id="GO:0003677">
    <property type="term" value="F:DNA binding"/>
    <property type="evidence" value="ECO:0007669"/>
    <property type="project" value="UniProtKB-KW"/>
</dbReference>
<evidence type="ECO:0000259" key="2">
    <source>
        <dbReference type="PROSITE" id="PS50110"/>
    </source>
</evidence>
<dbReference type="SUPFAM" id="SSF52172">
    <property type="entry name" value="CheY-like"/>
    <property type="match status" value="1"/>
</dbReference>
<sequence length="92" mass="9844">MARSLAVMIVEDEALIGMALADMLVDLGHNVAAEAANIEDATSYAMTANYDLAILDINLQADTSTPRRSHCATRQTVHVRLRLRAGGHAIVA</sequence>
<accession>A0A0E4BXG7</accession>
<dbReference type="PROSITE" id="PS50110">
    <property type="entry name" value="RESPONSE_REGULATORY"/>
    <property type="match status" value="1"/>
</dbReference>
<name>A0A0E4BXG7_9BRAD</name>
<feature type="domain" description="Response regulatory" evidence="2">
    <location>
        <begin position="6"/>
        <end position="92"/>
    </location>
</feature>
<dbReference type="InterPro" id="IPR001789">
    <property type="entry name" value="Sig_transdc_resp-reg_receiver"/>
</dbReference>
<dbReference type="InterPro" id="IPR011006">
    <property type="entry name" value="CheY-like_superfamily"/>
</dbReference>
<dbReference type="RefSeq" id="WP_306421938.1">
    <property type="nucleotide sequence ID" value="NZ_JAFCKD010000145.1"/>
</dbReference>
<keyword evidence="1" id="KW-0597">Phosphoprotein</keyword>
<reference evidence="3 4" key="1">
    <citation type="submission" date="2014-11" db="EMBL/GenBank/DDBJ databases">
        <title>Symbiosis island explosion on the genome of extra-slow-growing strains of soybean bradyrhizobia with massive insertion sequences.</title>
        <authorList>
            <person name="Iida T."/>
            <person name="Minamisawa K."/>
        </authorList>
    </citation>
    <scope>NUCLEOTIDE SEQUENCE [LARGE SCALE GENOMIC DNA]</scope>
    <source>
        <strain evidence="3 4">NK6</strain>
        <plasmid evidence="4">pNK6c DNA</plasmid>
    </source>
</reference>
<evidence type="ECO:0000313" key="4">
    <source>
        <dbReference type="Proteomes" id="UP000063308"/>
    </source>
</evidence>
<feature type="modified residue" description="4-aspartylphosphate" evidence="1">
    <location>
        <position position="56"/>
    </location>
</feature>
<evidence type="ECO:0000256" key="1">
    <source>
        <dbReference type="PROSITE-ProRule" id="PRU00169"/>
    </source>
</evidence>
<dbReference type="Gene3D" id="3.40.50.2300">
    <property type="match status" value="1"/>
</dbReference>
<geneLocation type="plasmid" evidence="4">
    <name>pNK6c DNA</name>
</geneLocation>
<keyword evidence="3" id="KW-0614">Plasmid</keyword>
<dbReference type="Pfam" id="PF00072">
    <property type="entry name" value="Response_reg"/>
    <property type="match status" value="1"/>
</dbReference>
<dbReference type="AlphaFoldDB" id="A0A0E4BXG7"/>
<dbReference type="GO" id="GO:0000160">
    <property type="term" value="P:phosphorelay signal transduction system"/>
    <property type="evidence" value="ECO:0007669"/>
    <property type="project" value="InterPro"/>
</dbReference>
<gene>
    <name evidence="3" type="ORF">NK6_c_64</name>
</gene>
<proteinExistence type="predicted"/>
<dbReference type="Proteomes" id="UP000063308">
    <property type="component" value="Plasmid pNK6c"/>
</dbReference>
<evidence type="ECO:0000313" key="3">
    <source>
        <dbReference type="EMBL" id="BAR63471.1"/>
    </source>
</evidence>
<organism evidence="3 4">
    <name type="scientific">Bradyrhizobium diazoefficiens</name>
    <dbReference type="NCBI Taxonomy" id="1355477"/>
    <lineage>
        <taxon>Bacteria</taxon>
        <taxon>Pseudomonadati</taxon>
        <taxon>Pseudomonadota</taxon>
        <taxon>Alphaproteobacteria</taxon>
        <taxon>Hyphomicrobiales</taxon>
        <taxon>Nitrobacteraceae</taxon>
        <taxon>Bradyrhizobium</taxon>
    </lineage>
</organism>
<protein>
    <submittedName>
        <fullName evidence="3">Response regulator with CheY-like receiver, AAA-type ATPase, and DNA-binding domains</fullName>
    </submittedName>
</protein>
<dbReference type="EMBL" id="AP014687">
    <property type="protein sequence ID" value="BAR63471.1"/>
    <property type="molecule type" value="Genomic_DNA"/>
</dbReference>